<accession>A0A0N4V516</accession>
<evidence type="ECO:0000313" key="6">
    <source>
        <dbReference type="WBParaSite" id="EVEC_0000529501-mRNA-1"/>
    </source>
</evidence>
<dbReference type="EMBL" id="UXUI01008003">
    <property type="protein sequence ID" value="VDD90175.1"/>
    <property type="molecule type" value="Genomic_DNA"/>
</dbReference>
<evidence type="ECO:0000313" key="4">
    <source>
        <dbReference type="EMBL" id="VDD90175.1"/>
    </source>
</evidence>
<dbReference type="InterPro" id="IPR003599">
    <property type="entry name" value="Ig_sub"/>
</dbReference>
<dbReference type="InterPro" id="IPR050964">
    <property type="entry name" value="Striated_Muscle_Regulatory"/>
</dbReference>
<evidence type="ECO:0000256" key="2">
    <source>
        <dbReference type="SAM" id="MobiDB-lite"/>
    </source>
</evidence>
<dbReference type="PANTHER" id="PTHR13817">
    <property type="entry name" value="TITIN"/>
    <property type="match status" value="1"/>
</dbReference>
<feature type="region of interest" description="Disordered" evidence="2">
    <location>
        <begin position="801"/>
        <end position="822"/>
    </location>
</feature>
<reference evidence="6" key="1">
    <citation type="submission" date="2017-02" db="UniProtKB">
        <authorList>
            <consortium name="WormBaseParasite"/>
        </authorList>
    </citation>
    <scope>IDENTIFICATION</scope>
</reference>
<evidence type="ECO:0000256" key="1">
    <source>
        <dbReference type="ARBA" id="ARBA00022737"/>
    </source>
</evidence>
<organism evidence="6">
    <name type="scientific">Enterobius vermicularis</name>
    <name type="common">Human pinworm</name>
    <dbReference type="NCBI Taxonomy" id="51028"/>
    <lineage>
        <taxon>Eukaryota</taxon>
        <taxon>Metazoa</taxon>
        <taxon>Ecdysozoa</taxon>
        <taxon>Nematoda</taxon>
        <taxon>Chromadorea</taxon>
        <taxon>Rhabditida</taxon>
        <taxon>Spirurina</taxon>
        <taxon>Oxyuridomorpha</taxon>
        <taxon>Oxyuroidea</taxon>
        <taxon>Oxyuridae</taxon>
        <taxon>Enterobius</taxon>
    </lineage>
</organism>
<protein>
    <submittedName>
        <fullName evidence="6">Shortage in chiasmata 1</fullName>
    </submittedName>
</protein>
<dbReference type="SMART" id="SM00409">
    <property type="entry name" value="IG"/>
    <property type="match status" value="2"/>
</dbReference>
<dbReference type="PROSITE" id="PS50835">
    <property type="entry name" value="IG_LIKE"/>
    <property type="match status" value="2"/>
</dbReference>
<dbReference type="InterPro" id="IPR013783">
    <property type="entry name" value="Ig-like_fold"/>
</dbReference>
<dbReference type="SUPFAM" id="SSF48726">
    <property type="entry name" value="Immunoglobulin"/>
    <property type="match status" value="2"/>
</dbReference>
<dbReference type="InterPro" id="IPR007110">
    <property type="entry name" value="Ig-like_dom"/>
</dbReference>
<gene>
    <name evidence="4" type="ORF">EVEC_LOCUS4926</name>
</gene>
<name>A0A0N4V516_ENTVE</name>
<evidence type="ECO:0000259" key="3">
    <source>
        <dbReference type="PROSITE" id="PS50835"/>
    </source>
</evidence>
<dbReference type="InterPro" id="IPR036179">
    <property type="entry name" value="Ig-like_dom_sf"/>
</dbReference>
<feature type="compositionally biased region" description="Basic and acidic residues" evidence="2">
    <location>
        <begin position="801"/>
        <end position="811"/>
    </location>
</feature>
<proteinExistence type="predicted"/>
<evidence type="ECO:0000313" key="5">
    <source>
        <dbReference type="Proteomes" id="UP000274131"/>
    </source>
</evidence>
<dbReference type="InterPro" id="IPR013098">
    <property type="entry name" value="Ig_I-set"/>
</dbReference>
<sequence>MRLKLNKRDATAGGVVCMNSEGIQWISDINFPVKDHKESLLTYKKDLDCKDSKCVSFWGKSPCVVFLVKKVEEGSAAENVVGERSIGVDEEITFYTLLHKPPSHIETDCFWTNPLKTMTLSGVTNPESLHELKSSFTLHNTVENDREKEKKSFLNELSPPRAQVSQTYFLSREPQAFSYFSVIFENQGKVRDIESKVLQCFTPGEKTFYGTYCLNKGRIFLSAECALPESPKLFGLKKRIIEQDAKAFKTTRSKRYNVKHLNSLNSFDSSEYSEEGLPLKQQKVQGDMFETEILRSSSVIYPTFLDGKDESREEWKSLYNSSDFARSLPTLLDDVSEIERAIFEVSEKILKQEPVSNAHAELNEELLKATLENAITQYQQERQEHPADDTILQPNDVPNKIRENLISWMDTGRFIQCSKFLEISNHTSRKDREEKSVCEEDLNKKTGLLESNVADTVLKSNNEDQILAPEMWSLEKENTKPIDLQNNAVERELESVSPNVEVELLDTKSQAKELGPHQQLQENAPNILSKLKVQISSVVESIKHGKKRLRSKSPSKNSPRIYSKTGYFESADASINFNLHRKPERMFAEIKIKCCKGSTFCKGRGKFKAVDSNNSQTKNKTGEILIPVLDATNGGGHDKIQQNSILRKFMCFRRVARRGSPEDFEYKPPAKNDVGEAVSRHFDDQLRPTETCHTVGATSPQGKLSLPPDFLPYFEESMQLEAVLSSDVAKSDFNEAPYVIAHFKKTSVFEKIETTIGKPILRKTDEFPRKAHFSETDNCGCNVGGHKCFFDRDLQEVNLRRERNSNSKELSEPELDAFGEEQKKSDEMLANDYKNGGETSQRQSYEELFLNFKWKRRPQKFKVDAKLVPELKEKLESSVEKTEYEVAIEQAEDTQSCAFIMLKSAEDGATCNLSECHLTIAGATFPTILHSENPEEFHKKQPKALFGRTGEAVDPKKESKSVSVTISARNASEAAYASLEEIAWGSVKMNISCSPSNSDQTLGFVNMSFQPLIQNLSVSEGTECEKKSLQSLESSHVSQGTLSYGDRNLFSDSIESLNVPTYILKEGSTATITCELNSLTSTEVIWYKGQKQIEFKPGKIDRISHNLVEVLVISQINLEDSDIYNILVNDRLYPVACLIVEEEIGGKESIKFLNPPQTLFVMEGQPAVLTCQLSGPGQSLIWTKGERVIQASERIKLTSDPNGFYGVHISNTTIEDQGTYCARYGKQVSTVTLVVEGLQSHLR</sequence>
<dbReference type="AlphaFoldDB" id="A0A0N4V516"/>
<dbReference type="STRING" id="51028.A0A0N4V516"/>
<keyword evidence="1" id="KW-0677">Repeat</keyword>
<dbReference type="Proteomes" id="UP000274131">
    <property type="component" value="Unassembled WGS sequence"/>
</dbReference>
<reference evidence="4 5" key="2">
    <citation type="submission" date="2018-10" db="EMBL/GenBank/DDBJ databases">
        <authorList>
            <consortium name="Pathogen Informatics"/>
        </authorList>
    </citation>
    <scope>NUCLEOTIDE SEQUENCE [LARGE SCALE GENOMIC DNA]</scope>
</reference>
<keyword evidence="5" id="KW-1185">Reference proteome</keyword>
<dbReference type="WBParaSite" id="EVEC_0000529501-mRNA-1">
    <property type="protein sequence ID" value="EVEC_0000529501-mRNA-1"/>
    <property type="gene ID" value="EVEC_0000529501"/>
</dbReference>
<feature type="domain" description="Ig-like" evidence="3">
    <location>
        <begin position="1134"/>
        <end position="1220"/>
    </location>
</feature>
<dbReference type="Gene3D" id="2.60.40.10">
    <property type="entry name" value="Immunoglobulins"/>
    <property type="match status" value="2"/>
</dbReference>
<feature type="domain" description="Ig-like" evidence="3">
    <location>
        <begin position="1052"/>
        <end position="1124"/>
    </location>
</feature>
<dbReference type="OrthoDB" id="5969272at2759"/>
<dbReference type="PANTHER" id="PTHR13817:SF166">
    <property type="entry name" value="NEURONAL IGCAM-RELATED"/>
    <property type="match status" value="1"/>
</dbReference>
<dbReference type="Pfam" id="PF07679">
    <property type="entry name" value="I-set"/>
    <property type="match status" value="1"/>
</dbReference>